<evidence type="ECO:0000313" key="5">
    <source>
        <dbReference type="Proteomes" id="UP000243515"/>
    </source>
</evidence>
<name>A0A232LYW7_9EURO</name>
<dbReference type="SUPFAM" id="SSF51197">
    <property type="entry name" value="Clavaminate synthase-like"/>
    <property type="match status" value="1"/>
</dbReference>
<dbReference type="Proteomes" id="UP000243515">
    <property type="component" value="Unassembled WGS sequence"/>
</dbReference>
<gene>
    <name evidence="4" type="ORF">Egran_02881</name>
</gene>
<dbReference type="Pfam" id="PF03171">
    <property type="entry name" value="2OG-FeII_Oxy"/>
    <property type="match status" value="1"/>
</dbReference>
<dbReference type="InterPro" id="IPR027443">
    <property type="entry name" value="IPNS-like_sf"/>
</dbReference>
<comment type="similarity">
    <text evidence="1 2">Belongs to the iron/ascorbate-dependent oxidoreductase family.</text>
</comment>
<comment type="caution">
    <text evidence="4">The sequence shown here is derived from an EMBL/GenBank/DDBJ whole genome shotgun (WGS) entry which is preliminary data.</text>
</comment>
<dbReference type="InterPro" id="IPR044861">
    <property type="entry name" value="IPNS-like_FE2OG_OXY"/>
</dbReference>
<keyword evidence="2" id="KW-0560">Oxidoreductase</keyword>
<proteinExistence type="inferred from homology"/>
<feature type="domain" description="Fe2OG dioxygenase" evidence="3">
    <location>
        <begin position="165"/>
        <end position="272"/>
    </location>
</feature>
<protein>
    <recommendedName>
        <fullName evidence="3">Fe2OG dioxygenase domain-containing protein</fullName>
    </recommendedName>
</protein>
<accession>A0A232LYW7</accession>
<evidence type="ECO:0000256" key="2">
    <source>
        <dbReference type="RuleBase" id="RU003682"/>
    </source>
</evidence>
<dbReference type="Gene3D" id="2.60.120.330">
    <property type="entry name" value="B-lactam Antibiotic, Isopenicillin N Synthase, Chain"/>
    <property type="match status" value="1"/>
</dbReference>
<dbReference type="PROSITE" id="PS51471">
    <property type="entry name" value="FE2OG_OXY"/>
    <property type="match status" value="1"/>
</dbReference>
<evidence type="ECO:0000259" key="3">
    <source>
        <dbReference type="PROSITE" id="PS51471"/>
    </source>
</evidence>
<keyword evidence="2" id="KW-0479">Metal-binding</keyword>
<dbReference type="InterPro" id="IPR005123">
    <property type="entry name" value="Oxoglu/Fe-dep_dioxygenase_dom"/>
</dbReference>
<evidence type="ECO:0000256" key="1">
    <source>
        <dbReference type="ARBA" id="ARBA00008056"/>
    </source>
</evidence>
<keyword evidence="2" id="KW-0408">Iron</keyword>
<dbReference type="GO" id="GO:0016491">
    <property type="term" value="F:oxidoreductase activity"/>
    <property type="evidence" value="ECO:0007669"/>
    <property type="project" value="UniProtKB-KW"/>
</dbReference>
<dbReference type="AlphaFoldDB" id="A0A232LYW7"/>
<dbReference type="EMBL" id="NPHW01003581">
    <property type="protein sequence ID" value="OXV09363.1"/>
    <property type="molecule type" value="Genomic_DNA"/>
</dbReference>
<sequence>MSSPANVACLQSINFSLLKSGEASEISRLLQACQINGFFYLNLEDDAHGFLLDLAKALALLMGFYDEPLDIKLRSYKGEGMAGYKPIGTHAGLVEGKGDGYENFRVPKDDLFADTTTFPKQIYENKELFVRLVTTAHSIMTVILSALSDSLGVSGPDRFENKHRLHAPARAELQFLKYAKQTVNGPNVGFGKHTDIGTLNLLLFDDWGLQVLCPEHGSWEYVQPKKHQAVVNVGDTLHALSHQQLRSVVHRVKPVKENQDRCRFSTGYFLRAENQTLIRDSNGEQRTALQYYERKFKVYQEPHEVQKLTSIITGGMEKMSNVIQGDQTS</sequence>
<dbReference type="InterPro" id="IPR050231">
    <property type="entry name" value="Iron_ascorbate_oxido_reductase"/>
</dbReference>
<organism evidence="4 5">
    <name type="scientific">Elaphomyces granulatus</name>
    <dbReference type="NCBI Taxonomy" id="519963"/>
    <lineage>
        <taxon>Eukaryota</taxon>
        <taxon>Fungi</taxon>
        <taxon>Dikarya</taxon>
        <taxon>Ascomycota</taxon>
        <taxon>Pezizomycotina</taxon>
        <taxon>Eurotiomycetes</taxon>
        <taxon>Eurotiomycetidae</taxon>
        <taxon>Eurotiales</taxon>
        <taxon>Elaphomycetaceae</taxon>
        <taxon>Elaphomyces</taxon>
    </lineage>
</organism>
<reference evidence="4 5" key="1">
    <citation type="journal article" date="2015" name="Environ. Microbiol.">
        <title>Metagenome sequence of Elaphomyces granulatus from sporocarp tissue reveals Ascomycota ectomycorrhizal fingerprints of genome expansion and a Proteobacteria-rich microbiome.</title>
        <authorList>
            <person name="Quandt C.A."/>
            <person name="Kohler A."/>
            <person name="Hesse C.N."/>
            <person name="Sharpton T.J."/>
            <person name="Martin F."/>
            <person name="Spatafora J.W."/>
        </authorList>
    </citation>
    <scope>NUCLEOTIDE SEQUENCE [LARGE SCALE GENOMIC DNA]</scope>
    <source>
        <strain evidence="4 5">OSC145934</strain>
    </source>
</reference>
<keyword evidence="5" id="KW-1185">Reference proteome</keyword>
<dbReference type="GO" id="GO:0046872">
    <property type="term" value="F:metal ion binding"/>
    <property type="evidence" value="ECO:0007669"/>
    <property type="project" value="UniProtKB-KW"/>
</dbReference>
<dbReference type="OrthoDB" id="288590at2759"/>
<dbReference type="PANTHER" id="PTHR47990">
    <property type="entry name" value="2-OXOGLUTARATE (2OG) AND FE(II)-DEPENDENT OXYGENASE SUPERFAMILY PROTEIN-RELATED"/>
    <property type="match status" value="1"/>
</dbReference>
<evidence type="ECO:0000313" key="4">
    <source>
        <dbReference type="EMBL" id="OXV09363.1"/>
    </source>
</evidence>